<accession>A0A2G1W7I3</accession>
<evidence type="ECO:0000256" key="3">
    <source>
        <dbReference type="ARBA" id="ARBA00022884"/>
    </source>
</evidence>
<comment type="caution">
    <text evidence="6">The sequence shown here is derived from an EMBL/GenBank/DDBJ whole genome shotgun (WGS) entry which is preliminary data.</text>
</comment>
<keyword evidence="3 4" id="KW-0694">RNA-binding</keyword>
<dbReference type="GO" id="GO:0006402">
    <property type="term" value="P:mRNA catabolic process"/>
    <property type="evidence" value="ECO:0007669"/>
    <property type="project" value="InterPro"/>
</dbReference>
<evidence type="ECO:0000313" key="6">
    <source>
        <dbReference type="EMBL" id="PHQ34971.1"/>
    </source>
</evidence>
<keyword evidence="7" id="KW-1185">Reference proteome</keyword>
<proteinExistence type="inferred from homology"/>
<dbReference type="SUPFAM" id="SSF117130">
    <property type="entry name" value="CsrA-like"/>
    <property type="match status" value="1"/>
</dbReference>
<dbReference type="GO" id="GO:1902208">
    <property type="term" value="P:regulation of bacterial-type flagellum assembly"/>
    <property type="evidence" value="ECO:0007669"/>
    <property type="project" value="UniProtKB-UniRule"/>
</dbReference>
<dbReference type="GO" id="GO:0006109">
    <property type="term" value="P:regulation of carbohydrate metabolic process"/>
    <property type="evidence" value="ECO:0007669"/>
    <property type="project" value="InterPro"/>
</dbReference>
<dbReference type="EMBL" id="NIZW01000008">
    <property type="protein sequence ID" value="PHQ34971.1"/>
    <property type="molecule type" value="Genomic_DNA"/>
</dbReference>
<dbReference type="InterPro" id="IPR036107">
    <property type="entry name" value="CsrA_sf"/>
</dbReference>
<evidence type="ECO:0000256" key="2">
    <source>
        <dbReference type="ARBA" id="ARBA00022845"/>
    </source>
</evidence>
<feature type="compositionally biased region" description="Polar residues" evidence="5">
    <location>
        <begin position="61"/>
        <end position="72"/>
    </location>
</feature>
<dbReference type="PANTHER" id="PTHR34984:SF1">
    <property type="entry name" value="CARBON STORAGE REGULATOR"/>
    <property type="match status" value="1"/>
</dbReference>
<comment type="similarity">
    <text evidence="4">Belongs to the CsrA/RsmA family.</text>
</comment>
<dbReference type="Gene3D" id="2.60.40.4380">
    <property type="entry name" value="Translational regulator CsrA"/>
    <property type="match status" value="1"/>
</dbReference>
<keyword evidence="2 4" id="KW-0810">Translation regulation</keyword>
<gene>
    <name evidence="4" type="primary">csrA</name>
    <name evidence="6" type="ORF">CEE69_11040</name>
</gene>
<reference evidence="6 7" key="1">
    <citation type="submission" date="2017-06" db="EMBL/GenBank/DDBJ databases">
        <title>Description of Rhodopirellula bahusiensis sp. nov.</title>
        <authorList>
            <person name="Kizina J."/>
            <person name="Harder J."/>
        </authorList>
    </citation>
    <scope>NUCLEOTIDE SEQUENCE [LARGE SCALE GENOMIC DNA]</scope>
    <source>
        <strain evidence="6 7">SWK21</strain>
    </source>
</reference>
<dbReference type="HAMAP" id="MF_00167">
    <property type="entry name" value="CsrA"/>
    <property type="match status" value="1"/>
</dbReference>
<dbReference type="InterPro" id="IPR003751">
    <property type="entry name" value="CsrA"/>
</dbReference>
<dbReference type="AlphaFoldDB" id="A0A2G1W7I3"/>
<name>A0A2G1W7I3_9BACT</name>
<dbReference type="Pfam" id="PF02599">
    <property type="entry name" value="CsrA"/>
    <property type="match status" value="1"/>
</dbReference>
<dbReference type="OrthoDB" id="289081at2"/>
<comment type="subunit">
    <text evidence="4">Homodimer; the beta-strands of each monomer intercalate to form a hydrophobic core, while the alpha-helices form wings that extend away from the core.</text>
</comment>
<evidence type="ECO:0000256" key="5">
    <source>
        <dbReference type="SAM" id="MobiDB-lite"/>
    </source>
</evidence>
<dbReference type="GO" id="GO:0005829">
    <property type="term" value="C:cytosol"/>
    <property type="evidence" value="ECO:0007669"/>
    <property type="project" value="TreeGrafter"/>
</dbReference>
<dbReference type="RefSeq" id="WP_099260766.1">
    <property type="nucleotide sequence ID" value="NZ_NIZW01000008.1"/>
</dbReference>
<evidence type="ECO:0000256" key="1">
    <source>
        <dbReference type="ARBA" id="ARBA00022490"/>
    </source>
</evidence>
<dbReference type="GO" id="GO:0048027">
    <property type="term" value="F:mRNA 5'-UTR binding"/>
    <property type="evidence" value="ECO:0007669"/>
    <property type="project" value="UniProtKB-UniRule"/>
</dbReference>
<comment type="function">
    <text evidence="4">A translational regulator that binds mRNA to regulate translation initiation and/or mRNA stability. Usually binds in the 5'-UTR at or near the Shine-Dalgarno sequence preventing ribosome-binding, thus repressing translation. Its main target seems to be the major flagellin gene, while its function is anatagonized by FliW.</text>
</comment>
<evidence type="ECO:0000256" key="4">
    <source>
        <dbReference type="HAMAP-Rule" id="MF_00167"/>
    </source>
</evidence>
<keyword evidence="4" id="KW-1005">Bacterial flagellum biogenesis</keyword>
<keyword evidence="1 4" id="KW-0963">Cytoplasm</keyword>
<comment type="subcellular location">
    <subcellularLocation>
        <location evidence="4">Cytoplasm</location>
    </subcellularLocation>
</comment>
<dbReference type="GeneID" id="90608698"/>
<protein>
    <recommendedName>
        <fullName evidence="4">Translational regulator CsrA</fullName>
    </recommendedName>
</protein>
<feature type="region of interest" description="Disordered" evidence="5">
    <location>
        <begin position="53"/>
        <end position="72"/>
    </location>
</feature>
<dbReference type="PANTHER" id="PTHR34984">
    <property type="entry name" value="CARBON STORAGE REGULATOR"/>
    <property type="match status" value="1"/>
</dbReference>
<dbReference type="Proteomes" id="UP000225740">
    <property type="component" value="Unassembled WGS sequence"/>
</dbReference>
<organism evidence="6 7">
    <name type="scientific">Rhodopirellula bahusiensis</name>
    <dbReference type="NCBI Taxonomy" id="2014065"/>
    <lineage>
        <taxon>Bacteria</taxon>
        <taxon>Pseudomonadati</taxon>
        <taxon>Planctomycetota</taxon>
        <taxon>Planctomycetia</taxon>
        <taxon>Pirellulales</taxon>
        <taxon>Pirellulaceae</taxon>
        <taxon>Rhodopirellula</taxon>
    </lineage>
</organism>
<evidence type="ECO:0000313" key="7">
    <source>
        <dbReference type="Proteomes" id="UP000225740"/>
    </source>
</evidence>
<keyword evidence="4" id="KW-0678">Repressor</keyword>
<dbReference type="GO" id="GO:0044781">
    <property type="term" value="P:bacterial-type flagellum organization"/>
    <property type="evidence" value="ECO:0007669"/>
    <property type="project" value="UniProtKB-KW"/>
</dbReference>
<dbReference type="GO" id="GO:0045947">
    <property type="term" value="P:negative regulation of translational initiation"/>
    <property type="evidence" value="ECO:0007669"/>
    <property type="project" value="UniProtKB-UniRule"/>
</dbReference>
<sequence>MLILSRKAGESICLPGTNTTITIHRSSGGRVVLAIDAPREVAILRGELVRLDDGDAPPNEMHTQQLVTMRPR</sequence>